<dbReference type="SUPFAM" id="SSF46689">
    <property type="entry name" value="Homeodomain-like"/>
    <property type="match status" value="1"/>
</dbReference>
<dbReference type="Gene3D" id="1.10.357.10">
    <property type="entry name" value="Tetracycline Repressor, domain 2"/>
    <property type="match status" value="1"/>
</dbReference>
<evidence type="ECO:0000259" key="3">
    <source>
        <dbReference type="PROSITE" id="PS50977"/>
    </source>
</evidence>
<dbReference type="Proteomes" id="UP001317742">
    <property type="component" value="Chromosome"/>
</dbReference>
<organism evidence="4 5">
    <name type="scientific">Pseudodesulfovibrio nedwellii</name>
    <dbReference type="NCBI Taxonomy" id="2973072"/>
    <lineage>
        <taxon>Bacteria</taxon>
        <taxon>Pseudomonadati</taxon>
        <taxon>Thermodesulfobacteriota</taxon>
        <taxon>Desulfovibrionia</taxon>
        <taxon>Desulfovibrionales</taxon>
        <taxon>Desulfovibrionaceae</taxon>
    </lineage>
</organism>
<dbReference type="PANTHER" id="PTHR43479">
    <property type="entry name" value="ACREF/ENVCD OPERON REPRESSOR-RELATED"/>
    <property type="match status" value="1"/>
</dbReference>
<evidence type="ECO:0000256" key="2">
    <source>
        <dbReference type="PROSITE-ProRule" id="PRU00335"/>
    </source>
</evidence>
<dbReference type="PROSITE" id="PS50977">
    <property type="entry name" value="HTH_TETR_2"/>
    <property type="match status" value="1"/>
</dbReference>
<keyword evidence="1 2" id="KW-0238">DNA-binding</keyword>
<protein>
    <recommendedName>
        <fullName evidence="3">HTH tetR-type domain-containing protein</fullName>
    </recommendedName>
</protein>
<proteinExistence type="predicted"/>
<accession>A0ABN6S4R1</accession>
<dbReference type="Pfam" id="PF00440">
    <property type="entry name" value="TetR_N"/>
    <property type="match status" value="1"/>
</dbReference>
<dbReference type="InterPro" id="IPR001647">
    <property type="entry name" value="HTH_TetR"/>
</dbReference>
<evidence type="ECO:0000313" key="5">
    <source>
        <dbReference type="Proteomes" id="UP001317742"/>
    </source>
</evidence>
<dbReference type="RefSeq" id="WP_281762832.1">
    <property type="nucleotide sequence ID" value="NZ_AP026709.1"/>
</dbReference>
<dbReference type="EMBL" id="AP026709">
    <property type="protein sequence ID" value="BDQ36963.1"/>
    <property type="molecule type" value="Genomic_DNA"/>
</dbReference>
<name>A0ABN6S4R1_9BACT</name>
<feature type="domain" description="HTH tetR-type" evidence="3">
    <location>
        <begin position="1"/>
        <end position="61"/>
    </location>
</feature>
<gene>
    <name evidence="4" type="ORF">SYK_13230</name>
</gene>
<keyword evidence="5" id="KW-1185">Reference proteome</keyword>
<sequence>MNKKEHILKTAARLFAMRTFDTVGIRDIAREADVNSAMVSYYFGSKTGLLREIFSRFSNLFLSEAKRCMNRSLNPHELIKNFVPTVLENARSNRDLYLIGLRELNHDSEELQDLRDEIISESLENYKENFERLGINRPRLDGIPGLGFTVIIGAVFSDYLLGGGSCIDDEKMVGEYADAIVEILQKGLTGYWA</sequence>
<reference evidence="4 5" key="1">
    <citation type="submission" date="2022-08" db="EMBL/GenBank/DDBJ databases">
        <title>Genome Sequence of the sulphate-reducing bacterium, Pseudodesulfovibrio sp. SYK.</title>
        <authorList>
            <person name="Kondo R."/>
            <person name="Kataoka T."/>
        </authorList>
    </citation>
    <scope>NUCLEOTIDE SEQUENCE [LARGE SCALE GENOMIC DNA]</scope>
    <source>
        <strain evidence="4 5">SYK</strain>
    </source>
</reference>
<dbReference type="InterPro" id="IPR009057">
    <property type="entry name" value="Homeodomain-like_sf"/>
</dbReference>
<evidence type="ECO:0000256" key="1">
    <source>
        <dbReference type="ARBA" id="ARBA00023125"/>
    </source>
</evidence>
<evidence type="ECO:0000313" key="4">
    <source>
        <dbReference type="EMBL" id="BDQ36963.1"/>
    </source>
</evidence>
<feature type="DNA-binding region" description="H-T-H motif" evidence="2">
    <location>
        <begin position="24"/>
        <end position="43"/>
    </location>
</feature>
<dbReference type="PANTHER" id="PTHR43479:SF11">
    <property type="entry name" value="ACREF_ENVCD OPERON REPRESSOR-RELATED"/>
    <property type="match status" value="1"/>
</dbReference>
<dbReference type="InterPro" id="IPR050624">
    <property type="entry name" value="HTH-type_Tx_Regulator"/>
</dbReference>